<keyword evidence="1" id="KW-0472">Membrane</keyword>
<protein>
    <recommendedName>
        <fullName evidence="4">Integral membrane protein</fullName>
    </recommendedName>
</protein>
<keyword evidence="3" id="KW-1185">Reference proteome</keyword>
<evidence type="ECO:0000313" key="2">
    <source>
        <dbReference type="EMBL" id="MBM9507163.1"/>
    </source>
</evidence>
<accession>A0ABS2TV02</accession>
<reference evidence="2 3" key="1">
    <citation type="submission" date="2021-01" db="EMBL/GenBank/DDBJ databases">
        <title>Streptomyces acididurans sp. nov., isolated from a peat swamp forest soil.</title>
        <authorList>
            <person name="Chantavorakit T."/>
            <person name="Duangmal K."/>
        </authorList>
    </citation>
    <scope>NUCLEOTIDE SEQUENCE [LARGE SCALE GENOMIC DNA]</scope>
    <source>
        <strain evidence="2 3">KK5PA1</strain>
    </source>
</reference>
<keyword evidence="1" id="KW-0812">Transmembrane</keyword>
<comment type="caution">
    <text evidence="2">The sequence shown here is derived from an EMBL/GenBank/DDBJ whole genome shotgun (WGS) entry which is preliminary data.</text>
</comment>
<proteinExistence type="predicted"/>
<dbReference type="Proteomes" id="UP000749040">
    <property type="component" value="Unassembled WGS sequence"/>
</dbReference>
<sequence>MTEERAYAAAVPCAAPVPERPDCLRTVPATVVKATIRQSGRTKVHDLELSGPAPASGTIDMGSAGPLLKRLRPGDRVTVTVWRHYAISVSRDGITQKTEDNPVGHSDAATAVALAVLVGGTYLLWAGGGTLWVARSAAAQGLPPVLARWGKAAVGAAVAALPAGFAGVAWGGPPMVAAVWLALCAIVWRVVRRPRIGRSVFRV</sequence>
<evidence type="ECO:0000313" key="3">
    <source>
        <dbReference type="Proteomes" id="UP000749040"/>
    </source>
</evidence>
<gene>
    <name evidence="2" type="ORF">ITX44_22035</name>
</gene>
<evidence type="ECO:0008006" key="4">
    <source>
        <dbReference type="Google" id="ProtNLM"/>
    </source>
</evidence>
<feature type="transmembrane region" description="Helical" evidence="1">
    <location>
        <begin position="111"/>
        <end position="134"/>
    </location>
</feature>
<dbReference type="EMBL" id="JADKYB010000011">
    <property type="protein sequence ID" value="MBM9507163.1"/>
    <property type="molecule type" value="Genomic_DNA"/>
</dbReference>
<name>A0ABS2TV02_9ACTN</name>
<organism evidence="2 3">
    <name type="scientific">Actinacidiphila acididurans</name>
    <dbReference type="NCBI Taxonomy" id="2784346"/>
    <lineage>
        <taxon>Bacteria</taxon>
        <taxon>Bacillati</taxon>
        <taxon>Actinomycetota</taxon>
        <taxon>Actinomycetes</taxon>
        <taxon>Kitasatosporales</taxon>
        <taxon>Streptomycetaceae</taxon>
        <taxon>Actinacidiphila</taxon>
    </lineage>
</organism>
<evidence type="ECO:0000256" key="1">
    <source>
        <dbReference type="SAM" id="Phobius"/>
    </source>
</evidence>
<dbReference type="RefSeq" id="WP_205359007.1">
    <property type="nucleotide sequence ID" value="NZ_JADKYB010000011.1"/>
</dbReference>
<feature type="transmembrane region" description="Helical" evidence="1">
    <location>
        <begin position="175"/>
        <end position="191"/>
    </location>
</feature>
<keyword evidence="1" id="KW-1133">Transmembrane helix</keyword>